<organism evidence="4 5">
    <name type="scientific">Trypanosoma equiperdum</name>
    <dbReference type="NCBI Taxonomy" id="5694"/>
    <lineage>
        <taxon>Eukaryota</taxon>
        <taxon>Discoba</taxon>
        <taxon>Euglenozoa</taxon>
        <taxon>Kinetoplastea</taxon>
        <taxon>Metakinetoplastina</taxon>
        <taxon>Trypanosomatida</taxon>
        <taxon>Trypanosomatidae</taxon>
        <taxon>Trypanosoma</taxon>
    </lineage>
</organism>
<dbReference type="InterPro" id="IPR011990">
    <property type="entry name" value="TPR-like_helical_dom_sf"/>
</dbReference>
<protein>
    <recommendedName>
        <fullName evidence="6">Tetratricopeptide repeat</fullName>
    </recommendedName>
</protein>
<dbReference type="PANTHER" id="PTHR12558:SF13">
    <property type="entry name" value="CELL DIVISION CYCLE PROTEIN 27 HOMOLOG"/>
    <property type="match status" value="1"/>
</dbReference>
<dbReference type="VEuPathDB" id="TriTrypDB:TEOVI_000245200"/>
<evidence type="ECO:0000313" key="4">
    <source>
        <dbReference type="EMBL" id="SCU70877.1"/>
    </source>
</evidence>
<dbReference type="EMBL" id="CZPT02001527">
    <property type="protein sequence ID" value="SCU70877.1"/>
    <property type="molecule type" value="Genomic_DNA"/>
</dbReference>
<dbReference type="RefSeq" id="XP_067081630.1">
    <property type="nucleotide sequence ID" value="XM_067225529.1"/>
</dbReference>
<sequence>MDVKTLLALAQSATDVGNVGAAQEFYEVALTREPNNIDVLEAYADLMIYHVQDVHRAKEMLRHAIEVDPQRGHVKYLNLAQLCEGEEALGYYQRALPVIQTELHACRKKKKREALMETLSTVHCAIAELFLTDLCDTSGAEQRCEEAVEQAMRSNARSVEAHQLQASLRLSQSRPEEALQSLRRAVELTHSLSEVHQPTYESKVELGRLLMQVSPPDAYRFLLEVLHMGENNPYIWFLLGEAARLRQRYIDSARLLRRARVLLTLSGGDADALQEVDTAIGVLVEEMGGPAAVEQIPDMDHPNPIELLQPEDDEVVANDDNGDEEGDLDEPEWESCDEGDDDIA</sequence>
<dbReference type="CDD" id="cd24142">
    <property type="entry name" value="ACL4-like"/>
    <property type="match status" value="1"/>
</dbReference>
<feature type="compositionally biased region" description="Acidic residues" evidence="3">
    <location>
        <begin position="309"/>
        <end position="344"/>
    </location>
</feature>
<keyword evidence="1" id="KW-0802">TPR repeat</keyword>
<proteinExistence type="inferred from homology"/>
<dbReference type="GeneID" id="92376392"/>
<dbReference type="Gene3D" id="1.25.40.10">
    <property type="entry name" value="Tetratricopeptide repeat domain"/>
    <property type="match status" value="2"/>
</dbReference>
<evidence type="ECO:0000313" key="5">
    <source>
        <dbReference type="Proteomes" id="UP000195570"/>
    </source>
</evidence>
<dbReference type="AlphaFoldDB" id="A0A1G4IET0"/>
<evidence type="ECO:0000256" key="3">
    <source>
        <dbReference type="SAM" id="MobiDB-lite"/>
    </source>
</evidence>
<reference evidence="4" key="1">
    <citation type="submission" date="2016-09" db="EMBL/GenBank/DDBJ databases">
        <authorList>
            <person name="Hebert L."/>
            <person name="Moumen B."/>
        </authorList>
    </citation>
    <scope>NUCLEOTIDE SEQUENCE [LARGE SCALE GENOMIC DNA]</scope>
    <source>
        <strain evidence="4">OVI</strain>
    </source>
</reference>
<comment type="similarity">
    <text evidence="2">Belongs to the APC3/CDC27 family.</text>
</comment>
<accession>A0A1G4IET0</accession>
<evidence type="ECO:0000256" key="1">
    <source>
        <dbReference type="ARBA" id="ARBA00022803"/>
    </source>
</evidence>
<feature type="region of interest" description="Disordered" evidence="3">
    <location>
        <begin position="294"/>
        <end position="344"/>
    </location>
</feature>
<gene>
    <name evidence="4" type="ORF">TEOVI_000245200</name>
</gene>
<evidence type="ECO:0008006" key="6">
    <source>
        <dbReference type="Google" id="ProtNLM"/>
    </source>
</evidence>
<dbReference type="Proteomes" id="UP000195570">
    <property type="component" value="Unassembled WGS sequence"/>
</dbReference>
<dbReference type="PANTHER" id="PTHR12558">
    <property type="entry name" value="CELL DIVISION CYCLE 16,23,27"/>
    <property type="match status" value="1"/>
</dbReference>
<evidence type="ECO:0000256" key="2">
    <source>
        <dbReference type="ARBA" id="ARBA00038210"/>
    </source>
</evidence>
<name>A0A1G4IET0_TRYEQ</name>
<keyword evidence="5" id="KW-1185">Reference proteome</keyword>
<comment type="caution">
    <text evidence="4">The sequence shown here is derived from an EMBL/GenBank/DDBJ whole genome shotgun (WGS) entry which is preliminary data.</text>
</comment>
<dbReference type="SUPFAM" id="SSF48452">
    <property type="entry name" value="TPR-like"/>
    <property type="match status" value="1"/>
</dbReference>